<dbReference type="InterPro" id="IPR035914">
    <property type="entry name" value="Sperma_CUB_dom_sf"/>
</dbReference>
<dbReference type="Pfam" id="PF01400">
    <property type="entry name" value="Astacin"/>
    <property type="match status" value="1"/>
</dbReference>
<protein>
    <recommendedName>
        <fullName evidence="6">Metalloendopeptidase</fullName>
        <ecNumber evidence="6">3.4.24.-</ecNumber>
    </recommendedName>
</protein>
<keyword evidence="6" id="KW-0732">Signal</keyword>
<dbReference type="SUPFAM" id="SSF49854">
    <property type="entry name" value="Spermadhesin, CUB domain"/>
    <property type="match status" value="1"/>
</dbReference>
<comment type="caution">
    <text evidence="8">The sequence shown here is derived from an EMBL/GenBank/DDBJ whole genome shotgun (WGS) entry which is preliminary data.</text>
</comment>
<comment type="caution">
    <text evidence="5">Lacks conserved residue(s) required for the propagation of feature annotation.</text>
</comment>
<keyword evidence="4 5" id="KW-0482">Metalloprotease</keyword>
<dbReference type="PROSITE" id="PS51864">
    <property type="entry name" value="ASTACIN"/>
    <property type="match status" value="1"/>
</dbReference>
<feature type="binding site" evidence="5">
    <location>
        <position position="159"/>
    </location>
    <ligand>
        <name>Zn(2+)</name>
        <dbReference type="ChEBI" id="CHEBI:29105"/>
        <note>catalytic</note>
    </ligand>
</feature>
<dbReference type="PRINTS" id="PR00480">
    <property type="entry name" value="ASTACIN"/>
</dbReference>
<dbReference type="PROSITE" id="PS00022">
    <property type="entry name" value="EGF_1"/>
    <property type="match status" value="1"/>
</dbReference>
<feature type="domain" description="Peptidase M12A" evidence="7">
    <location>
        <begin position="65"/>
        <end position="262"/>
    </location>
</feature>
<keyword evidence="1" id="KW-0245">EGF-like domain</keyword>
<dbReference type="EMBL" id="JARAKH010000047">
    <property type="protein sequence ID" value="KAK8377087.1"/>
    <property type="molecule type" value="Genomic_DNA"/>
</dbReference>
<dbReference type="SMART" id="SM00235">
    <property type="entry name" value="ZnMc"/>
    <property type="match status" value="1"/>
</dbReference>
<dbReference type="PANTHER" id="PTHR10127">
    <property type="entry name" value="DISCOIDIN, CUB, EGF, LAMININ , AND ZINC METALLOPROTEASE DOMAIN CONTAINING"/>
    <property type="match status" value="1"/>
</dbReference>
<dbReference type="PANTHER" id="PTHR10127:SF850">
    <property type="entry name" value="METALLOENDOPEPTIDASE"/>
    <property type="match status" value="1"/>
</dbReference>
<dbReference type="CDD" id="cd04280">
    <property type="entry name" value="ZnMc_astacin_like"/>
    <property type="match status" value="1"/>
</dbReference>
<proteinExistence type="predicted"/>
<dbReference type="EC" id="3.4.24.-" evidence="6"/>
<evidence type="ECO:0000256" key="5">
    <source>
        <dbReference type="PROSITE-ProRule" id="PRU01211"/>
    </source>
</evidence>
<keyword evidence="5 6" id="KW-0378">Hydrolase</keyword>
<dbReference type="AlphaFoldDB" id="A0AAW0SQW4"/>
<reference evidence="8 9" key="1">
    <citation type="submission" date="2023-03" db="EMBL/GenBank/DDBJ databases">
        <title>High-quality genome of Scylla paramamosain provides insights in environmental adaptation.</title>
        <authorList>
            <person name="Zhang L."/>
        </authorList>
    </citation>
    <scope>NUCLEOTIDE SEQUENCE [LARGE SCALE GENOMIC DNA]</scope>
    <source>
        <strain evidence="8">LZ_2023a</strain>
        <tissue evidence="8">Muscle</tissue>
    </source>
</reference>
<feature type="chain" id="PRO_5043096546" description="Metalloendopeptidase" evidence="6">
    <location>
        <begin position="19"/>
        <end position="439"/>
    </location>
</feature>
<gene>
    <name evidence="8" type="ORF">O3P69_013621</name>
</gene>
<dbReference type="GO" id="GO:0004222">
    <property type="term" value="F:metalloendopeptidase activity"/>
    <property type="evidence" value="ECO:0007669"/>
    <property type="project" value="UniProtKB-UniRule"/>
</dbReference>
<feature type="binding site" evidence="5">
    <location>
        <position position="169"/>
    </location>
    <ligand>
        <name>Zn(2+)</name>
        <dbReference type="ChEBI" id="CHEBI:29105"/>
        <note>catalytic</note>
    </ligand>
</feature>
<dbReference type="InterPro" id="IPR024079">
    <property type="entry name" value="MetalloPept_cat_dom_sf"/>
</dbReference>
<dbReference type="SUPFAM" id="SSF55486">
    <property type="entry name" value="Metalloproteases ('zincins'), catalytic domain"/>
    <property type="match status" value="1"/>
</dbReference>
<evidence type="ECO:0000259" key="7">
    <source>
        <dbReference type="PROSITE" id="PS51864"/>
    </source>
</evidence>
<dbReference type="InterPro" id="IPR034035">
    <property type="entry name" value="Astacin-like_dom"/>
</dbReference>
<dbReference type="Gene3D" id="3.40.390.10">
    <property type="entry name" value="Collagenase (Catalytic Domain)"/>
    <property type="match status" value="1"/>
</dbReference>
<keyword evidence="3 5" id="KW-0862">Zinc</keyword>
<keyword evidence="2 5" id="KW-0479">Metal-binding</keyword>
<name>A0AAW0SQW4_SCYPA</name>
<keyword evidence="9" id="KW-1185">Reference proteome</keyword>
<dbReference type="InterPro" id="IPR001506">
    <property type="entry name" value="Peptidase_M12A"/>
</dbReference>
<sequence>MALLHLSPLLVSFLLVQGSSDAPGQPQNMRFSDGDTAPDGVVVMGDMLMPQNLYHAKFNSSFSRKGIALDSYLWPEEGGVPVVPYVFRDTKYQREIEAGMRHWEEHTCLTFRPKEVKDTNWLRYIYDKGCWAYIGKQPKSGSQDVSIGLNCQRLSVVVHEIGHAIGLFHEQMRSDRDDHVNINWQNILEDQKDNFAKEKRYEDNRGVPYDYTSIMHYAGKAFTKNDRTTIATKLPEHQGLLGRTEELTHRDKHIVNLMYGCIDKWQAQCPSAEVCEGEGYLGRDCTCVCPPGREGDRCELQKAEYYDQSLPTCSRTITTEINFTSPNYPQNIPAGTCFLSPPPISPCTDFLEVRDSSPYEGGMYCRSEIKKGQSFLSNSTHLYLYMDIFTSWSQGFEAEVVFHNASYTVMPSPGGVRDQVPSTVLILLALLAAQVYGKF</sequence>
<dbReference type="InterPro" id="IPR000742">
    <property type="entry name" value="EGF"/>
</dbReference>
<organism evidence="8 9">
    <name type="scientific">Scylla paramamosain</name>
    <name type="common">Mud crab</name>
    <dbReference type="NCBI Taxonomy" id="85552"/>
    <lineage>
        <taxon>Eukaryota</taxon>
        <taxon>Metazoa</taxon>
        <taxon>Ecdysozoa</taxon>
        <taxon>Arthropoda</taxon>
        <taxon>Crustacea</taxon>
        <taxon>Multicrustacea</taxon>
        <taxon>Malacostraca</taxon>
        <taxon>Eumalacostraca</taxon>
        <taxon>Eucarida</taxon>
        <taxon>Decapoda</taxon>
        <taxon>Pleocyemata</taxon>
        <taxon>Brachyura</taxon>
        <taxon>Eubrachyura</taxon>
        <taxon>Portunoidea</taxon>
        <taxon>Portunidae</taxon>
        <taxon>Portuninae</taxon>
        <taxon>Scylla</taxon>
    </lineage>
</organism>
<feature type="active site" evidence="5">
    <location>
        <position position="160"/>
    </location>
</feature>
<accession>A0AAW0SQW4</accession>
<feature type="signal peptide" evidence="6">
    <location>
        <begin position="1"/>
        <end position="18"/>
    </location>
</feature>
<dbReference type="GO" id="GO:0006508">
    <property type="term" value="P:proteolysis"/>
    <property type="evidence" value="ECO:0007669"/>
    <property type="project" value="UniProtKB-KW"/>
</dbReference>
<evidence type="ECO:0000313" key="8">
    <source>
        <dbReference type="EMBL" id="KAK8377087.1"/>
    </source>
</evidence>
<dbReference type="Proteomes" id="UP001487740">
    <property type="component" value="Unassembled WGS sequence"/>
</dbReference>
<evidence type="ECO:0000256" key="3">
    <source>
        <dbReference type="ARBA" id="ARBA00022833"/>
    </source>
</evidence>
<dbReference type="InterPro" id="IPR006026">
    <property type="entry name" value="Peptidase_Metallo"/>
</dbReference>
<feature type="binding site" evidence="5">
    <location>
        <position position="163"/>
    </location>
    <ligand>
        <name>Zn(2+)</name>
        <dbReference type="ChEBI" id="CHEBI:29105"/>
        <note>catalytic</note>
    </ligand>
</feature>
<keyword evidence="5 6" id="KW-0645">Protease</keyword>
<evidence type="ECO:0000256" key="4">
    <source>
        <dbReference type="ARBA" id="ARBA00023049"/>
    </source>
</evidence>
<dbReference type="GO" id="GO:0008270">
    <property type="term" value="F:zinc ion binding"/>
    <property type="evidence" value="ECO:0007669"/>
    <property type="project" value="UniProtKB-UniRule"/>
</dbReference>
<evidence type="ECO:0000256" key="2">
    <source>
        <dbReference type="ARBA" id="ARBA00022723"/>
    </source>
</evidence>
<evidence type="ECO:0000256" key="1">
    <source>
        <dbReference type="ARBA" id="ARBA00022536"/>
    </source>
</evidence>
<comment type="cofactor">
    <cofactor evidence="5 6">
        <name>Zn(2+)</name>
        <dbReference type="ChEBI" id="CHEBI:29105"/>
    </cofactor>
    <text evidence="5 6">Binds 1 zinc ion per subunit.</text>
</comment>
<evidence type="ECO:0000256" key="6">
    <source>
        <dbReference type="RuleBase" id="RU361183"/>
    </source>
</evidence>
<evidence type="ECO:0000313" key="9">
    <source>
        <dbReference type="Proteomes" id="UP001487740"/>
    </source>
</evidence>